<dbReference type="OrthoDB" id="2096280at2759"/>
<dbReference type="KEGG" id="dan:26515571"/>
<keyword evidence="3" id="KW-1185">Reference proteome</keyword>
<sequence length="495" mass="57347">MANKGRFIDRSPSLRVAGLSSYKDPDNVKGVKDCIPYLDTDEQAEYLVTVHCRRSRPKPTGKRTPRIPTNSIGELLSFEMNKSLMTLLQEKCRENLFRKKIGLAEAMETKSKPDDVTNWNRTFGDANPQEGGLYDLMMPRKSAEQVNREYAEFHQSHIVSHNHYFPAEQINRRYNEAFERFPNLGFGRPSNSDRSGIKMKNCLKEGEEHLLIVKKPQRDLEDRTKAPLGKKFIWYPYVIPENMTFGLVKRSEVDMRSLLENTWPSEKSEKLSEAISHMNMLRDMLQRRDDITINHILTVLRNKDKESTGQLPLPQIITLLRKMHIPADAEKIRTATSHYQLIVDEGCCSEAIRYEDLVQLLSILMPLPLVGSISPLPDTVYNKDTTYRLLCADRDKEPNKDRIMHYPHKSPVQKDMDKTHVKDVINPEIGTLHGLWPSDFSQPRDRAEVERIFCDILPKDTFDAMWECLTSEHKDQNNMVSVTQFREEMKKRSLG</sequence>
<evidence type="ECO:0000313" key="2">
    <source>
        <dbReference type="EMBL" id="KPU78012.1"/>
    </source>
</evidence>
<reference evidence="2 3" key="1">
    <citation type="journal article" date="2007" name="Nature">
        <title>Evolution of genes and genomes on the Drosophila phylogeny.</title>
        <authorList>
            <consortium name="Drosophila 12 Genomes Consortium"/>
            <person name="Clark A.G."/>
            <person name="Eisen M.B."/>
            <person name="Smith D.R."/>
            <person name="Bergman C.M."/>
            <person name="Oliver B."/>
            <person name="Markow T.A."/>
            <person name="Kaufman T.C."/>
            <person name="Kellis M."/>
            <person name="Gelbart W."/>
            <person name="Iyer V.N."/>
            <person name="Pollard D.A."/>
            <person name="Sackton T.B."/>
            <person name="Larracuente A.M."/>
            <person name="Singh N.D."/>
            <person name="Abad J.P."/>
            <person name="Abt D.N."/>
            <person name="Adryan B."/>
            <person name="Aguade M."/>
            <person name="Akashi H."/>
            <person name="Anderson W.W."/>
            <person name="Aquadro C.F."/>
            <person name="Ardell D.H."/>
            <person name="Arguello R."/>
            <person name="Artieri C.G."/>
            <person name="Barbash D.A."/>
            <person name="Barker D."/>
            <person name="Barsanti P."/>
            <person name="Batterham P."/>
            <person name="Batzoglou S."/>
            <person name="Begun D."/>
            <person name="Bhutkar A."/>
            <person name="Blanco E."/>
            <person name="Bosak S.A."/>
            <person name="Bradley R.K."/>
            <person name="Brand A.D."/>
            <person name="Brent M.R."/>
            <person name="Brooks A.N."/>
            <person name="Brown R.H."/>
            <person name="Butlin R.K."/>
            <person name="Caggese C."/>
            <person name="Calvi B.R."/>
            <person name="Bernardo de Carvalho A."/>
            <person name="Caspi A."/>
            <person name="Castrezana S."/>
            <person name="Celniker S.E."/>
            <person name="Chang J.L."/>
            <person name="Chapple C."/>
            <person name="Chatterji S."/>
            <person name="Chinwalla A."/>
            <person name="Civetta A."/>
            <person name="Clifton S.W."/>
            <person name="Comeron J.M."/>
            <person name="Costello J.C."/>
            <person name="Coyne J.A."/>
            <person name="Daub J."/>
            <person name="David R.G."/>
            <person name="Delcher A.L."/>
            <person name="Delehaunty K."/>
            <person name="Do C.B."/>
            <person name="Ebling H."/>
            <person name="Edwards K."/>
            <person name="Eickbush T."/>
            <person name="Evans J.D."/>
            <person name="Filipski A."/>
            <person name="Findeiss S."/>
            <person name="Freyhult E."/>
            <person name="Fulton L."/>
            <person name="Fulton R."/>
            <person name="Garcia A.C."/>
            <person name="Gardiner A."/>
            <person name="Garfield D.A."/>
            <person name="Garvin B.E."/>
            <person name="Gibson G."/>
            <person name="Gilbert D."/>
            <person name="Gnerre S."/>
            <person name="Godfrey J."/>
            <person name="Good R."/>
            <person name="Gotea V."/>
            <person name="Gravely B."/>
            <person name="Greenberg A.J."/>
            <person name="Griffiths-Jones S."/>
            <person name="Gross S."/>
            <person name="Guigo R."/>
            <person name="Gustafson E.A."/>
            <person name="Haerty W."/>
            <person name="Hahn M.W."/>
            <person name="Halligan D.L."/>
            <person name="Halpern A.L."/>
            <person name="Halter G.M."/>
            <person name="Han M.V."/>
            <person name="Heger A."/>
            <person name="Hillier L."/>
            <person name="Hinrichs A.S."/>
            <person name="Holmes I."/>
            <person name="Hoskins R.A."/>
            <person name="Hubisz M.J."/>
            <person name="Hultmark D."/>
            <person name="Huntley M.A."/>
            <person name="Jaffe D.B."/>
            <person name="Jagadeeshan S."/>
            <person name="Jeck W.R."/>
            <person name="Johnson J."/>
            <person name="Jones C.D."/>
            <person name="Jordan W.C."/>
            <person name="Karpen G.H."/>
            <person name="Kataoka E."/>
            <person name="Keightley P.D."/>
            <person name="Kheradpour P."/>
            <person name="Kirkness E.F."/>
            <person name="Koerich L.B."/>
            <person name="Kristiansen K."/>
            <person name="Kudrna D."/>
            <person name="Kulathinal R.J."/>
            <person name="Kumar S."/>
            <person name="Kwok R."/>
            <person name="Lander E."/>
            <person name="Langley C.H."/>
            <person name="Lapoint R."/>
            <person name="Lazzaro B.P."/>
            <person name="Lee S.J."/>
            <person name="Levesque L."/>
            <person name="Li R."/>
            <person name="Lin C.F."/>
            <person name="Lin M.F."/>
            <person name="Lindblad-Toh K."/>
            <person name="Llopart A."/>
            <person name="Long M."/>
            <person name="Low L."/>
            <person name="Lozovsky E."/>
            <person name="Lu J."/>
            <person name="Luo M."/>
            <person name="Machado C.A."/>
            <person name="Makalowski W."/>
            <person name="Marzo M."/>
            <person name="Matsuda M."/>
            <person name="Matzkin L."/>
            <person name="McAllister B."/>
            <person name="McBride C.S."/>
            <person name="McKernan B."/>
            <person name="McKernan K."/>
            <person name="Mendez-Lago M."/>
            <person name="Minx P."/>
            <person name="Mollenhauer M.U."/>
            <person name="Montooth K."/>
            <person name="Mount S.M."/>
            <person name="Mu X."/>
            <person name="Myers E."/>
            <person name="Negre B."/>
            <person name="Newfeld S."/>
            <person name="Nielsen R."/>
            <person name="Noor M.A."/>
            <person name="O'Grady P."/>
            <person name="Pachter L."/>
            <person name="Papaceit M."/>
            <person name="Parisi M.J."/>
            <person name="Parisi M."/>
            <person name="Parts L."/>
            <person name="Pedersen J.S."/>
            <person name="Pesole G."/>
            <person name="Phillippy A.M."/>
            <person name="Ponting C.P."/>
            <person name="Pop M."/>
            <person name="Porcelli D."/>
            <person name="Powell J.R."/>
            <person name="Prohaska S."/>
            <person name="Pruitt K."/>
            <person name="Puig M."/>
            <person name="Quesneville H."/>
            <person name="Ram K.R."/>
            <person name="Rand D."/>
            <person name="Rasmussen M.D."/>
            <person name="Reed L.K."/>
            <person name="Reenan R."/>
            <person name="Reily A."/>
            <person name="Remington K.A."/>
            <person name="Rieger T.T."/>
            <person name="Ritchie M.G."/>
            <person name="Robin C."/>
            <person name="Rogers Y.H."/>
            <person name="Rohde C."/>
            <person name="Rozas J."/>
            <person name="Rubenfield M.J."/>
            <person name="Ruiz A."/>
            <person name="Russo S."/>
            <person name="Salzberg S.L."/>
            <person name="Sanchez-Gracia A."/>
            <person name="Saranga D.J."/>
            <person name="Sato H."/>
            <person name="Schaeffer S.W."/>
            <person name="Schatz M.C."/>
            <person name="Schlenke T."/>
            <person name="Schwartz R."/>
            <person name="Segarra C."/>
            <person name="Singh R.S."/>
            <person name="Sirot L."/>
            <person name="Sirota M."/>
            <person name="Sisneros N.B."/>
            <person name="Smith C.D."/>
            <person name="Smith T.F."/>
            <person name="Spieth J."/>
            <person name="Stage D.E."/>
            <person name="Stark A."/>
            <person name="Stephan W."/>
            <person name="Strausberg R.L."/>
            <person name="Strempel S."/>
            <person name="Sturgill D."/>
            <person name="Sutton G."/>
            <person name="Sutton G.G."/>
            <person name="Tao W."/>
            <person name="Teichmann S."/>
            <person name="Tobari Y.N."/>
            <person name="Tomimura Y."/>
            <person name="Tsolas J.M."/>
            <person name="Valente V.L."/>
            <person name="Venter E."/>
            <person name="Venter J.C."/>
            <person name="Vicario S."/>
            <person name="Vieira F.G."/>
            <person name="Vilella A.J."/>
            <person name="Villasante A."/>
            <person name="Walenz B."/>
            <person name="Wang J."/>
            <person name="Wasserman M."/>
            <person name="Watts T."/>
            <person name="Wilson D."/>
            <person name="Wilson R.K."/>
            <person name="Wing R.A."/>
            <person name="Wolfner M.F."/>
            <person name="Wong A."/>
            <person name="Wong G.K."/>
            <person name="Wu C.I."/>
            <person name="Wu G."/>
            <person name="Yamamoto D."/>
            <person name="Yang H.P."/>
            <person name="Yang S.P."/>
            <person name="Yorke J.A."/>
            <person name="Yoshida K."/>
            <person name="Zdobnov E."/>
            <person name="Zhang P."/>
            <person name="Zhang Y."/>
            <person name="Zimin A.V."/>
            <person name="Baldwin J."/>
            <person name="Abdouelleil A."/>
            <person name="Abdulkadir J."/>
            <person name="Abebe A."/>
            <person name="Abera B."/>
            <person name="Abreu J."/>
            <person name="Acer S.C."/>
            <person name="Aftuck L."/>
            <person name="Alexander A."/>
            <person name="An P."/>
            <person name="Anderson E."/>
            <person name="Anderson S."/>
            <person name="Arachi H."/>
            <person name="Azer M."/>
            <person name="Bachantsang P."/>
            <person name="Barry A."/>
            <person name="Bayul T."/>
            <person name="Berlin A."/>
            <person name="Bessette D."/>
            <person name="Bloom T."/>
            <person name="Blye J."/>
            <person name="Boguslavskiy L."/>
            <person name="Bonnet C."/>
            <person name="Boukhgalter B."/>
            <person name="Bourzgui I."/>
            <person name="Brown A."/>
            <person name="Cahill P."/>
            <person name="Channer S."/>
            <person name="Cheshatsang Y."/>
            <person name="Chuda L."/>
            <person name="Citroen M."/>
            <person name="Collymore A."/>
            <person name="Cooke P."/>
            <person name="Costello M."/>
            <person name="D'Aco K."/>
            <person name="Daza R."/>
            <person name="De Haan G."/>
            <person name="DeGray S."/>
            <person name="DeMaso C."/>
            <person name="Dhargay N."/>
            <person name="Dooley K."/>
            <person name="Dooley E."/>
            <person name="Doricent M."/>
            <person name="Dorje P."/>
            <person name="Dorjee K."/>
            <person name="Dupes A."/>
            <person name="Elong R."/>
            <person name="Falk J."/>
            <person name="Farina A."/>
            <person name="Faro S."/>
            <person name="Ferguson D."/>
            <person name="Fisher S."/>
            <person name="Foley C.D."/>
            <person name="Franke A."/>
            <person name="Friedrich D."/>
            <person name="Gadbois L."/>
            <person name="Gearin G."/>
            <person name="Gearin C.R."/>
            <person name="Giannoukos G."/>
            <person name="Goode T."/>
            <person name="Graham J."/>
            <person name="Grandbois E."/>
            <person name="Grewal S."/>
            <person name="Gyaltsen K."/>
            <person name="Hafez N."/>
            <person name="Hagos B."/>
            <person name="Hall J."/>
            <person name="Henson C."/>
            <person name="Hollinger A."/>
            <person name="Honan T."/>
            <person name="Huard M.D."/>
            <person name="Hughes L."/>
            <person name="Hurhula B."/>
            <person name="Husby M.E."/>
            <person name="Kamat A."/>
            <person name="Kanga B."/>
            <person name="Kashin S."/>
            <person name="Khazanovich D."/>
            <person name="Kisner P."/>
            <person name="Lance K."/>
            <person name="Lara M."/>
            <person name="Lee W."/>
            <person name="Lennon N."/>
            <person name="Letendre F."/>
            <person name="LeVine R."/>
            <person name="Lipovsky A."/>
            <person name="Liu X."/>
            <person name="Liu J."/>
            <person name="Liu S."/>
            <person name="Lokyitsang T."/>
            <person name="Lokyitsang Y."/>
            <person name="Lubonja R."/>
            <person name="Lui A."/>
            <person name="MacDonald P."/>
            <person name="Magnisalis V."/>
            <person name="Maru K."/>
            <person name="Matthews C."/>
            <person name="McCusker W."/>
            <person name="McDonough S."/>
            <person name="Mehta T."/>
            <person name="Meldrim J."/>
            <person name="Meneus L."/>
            <person name="Mihai O."/>
            <person name="Mihalev A."/>
            <person name="Mihova T."/>
            <person name="Mittelman R."/>
            <person name="Mlenga V."/>
            <person name="Montmayeur A."/>
            <person name="Mulrain L."/>
            <person name="Navidi A."/>
            <person name="Naylor J."/>
            <person name="Negash T."/>
            <person name="Nguyen T."/>
            <person name="Nguyen N."/>
            <person name="Nicol R."/>
            <person name="Norbu C."/>
            <person name="Norbu N."/>
            <person name="Novod N."/>
            <person name="O'Neill B."/>
            <person name="Osman S."/>
            <person name="Markiewicz E."/>
            <person name="Oyono O.L."/>
            <person name="Patti C."/>
            <person name="Phunkhang P."/>
            <person name="Pierre F."/>
            <person name="Priest M."/>
            <person name="Raghuraman S."/>
            <person name="Rege F."/>
            <person name="Reyes R."/>
            <person name="Rise C."/>
            <person name="Rogov P."/>
            <person name="Ross K."/>
            <person name="Ryan E."/>
            <person name="Settipalli S."/>
            <person name="Shea T."/>
            <person name="Sherpa N."/>
            <person name="Shi L."/>
            <person name="Shih D."/>
            <person name="Sparrow T."/>
            <person name="Spaulding J."/>
            <person name="Stalker J."/>
            <person name="Stange-Thomann N."/>
            <person name="Stavropoulos S."/>
            <person name="Stone C."/>
            <person name="Strader C."/>
            <person name="Tesfaye S."/>
            <person name="Thomson T."/>
            <person name="Thoulutsang Y."/>
            <person name="Thoulutsang D."/>
            <person name="Topham K."/>
            <person name="Topping I."/>
            <person name="Tsamla T."/>
            <person name="Vassiliev H."/>
            <person name="Vo A."/>
            <person name="Wangchuk T."/>
            <person name="Wangdi T."/>
            <person name="Weiand M."/>
            <person name="Wilkinson J."/>
            <person name="Wilson A."/>
            <person name="Yadav S."/>
            <person name="Young G."/>
            <person name="Yu Q."/>
            <person name="Zembek L."/>
            <person name="Zhong D."/>
            <person name="Zimmer A."/>
            <person name="Zwirko Z."/>
            <person name="Jaffe D.B."/>
            <person name="Alvarez P."/>
            <person name="Brockman W."/>
            <person name="Butler J."/>
            <person name="Chin C."/>
            <person name="Gnerre S."/>
            <person name="Grabherr M."/>
            <person name="Kleber M."/>
            <person name="Mauceli E."/>
            <person name="MacCallum I."/>
        </authorList>
    </citation>
    <scope>NUCLEOTIDE SEQUENCE [LARGE SCALE GENOMIC DNA]</scope>
    <source>
        <strain evidence="3">Tucson 14024-0371.13</strain>
    </source>
</reference>
<evidence type="ECO:0000313" key="3">
    <source>
        <dbReference type="Proteomes" id="UP000007801"/>
    </source>
</evidence>
<dbReference type="Pfam" id="PF25325">
    <property type="entry name" value="EF-hand_EFHB_C"/>
    <property type="match status" value="1"/>
</dbReference>
<gene>
    <name evidence="2" type="primary">Dana\GF28162</name>
    <name evidence="2" type="ORF">GF28162</name>
</gene>
<organism evidence="2 3">
    <name type="scientific">Drosophila ananassae</name>
    <name type="common">Fruit fly</name>
    <dbReference type="NCBI Taxonomy" id="7217"/>
    <lineage>
        <taxon>Eukaryota</taxon>
        <taxon>Metazoa</taxon>
        <taxon>Ecdysozoa</taxon>
        <taxon>Arthropoda</taxon>
        <taxon>Hexapoda</taxon>
        <taxon>Insecta</taxon>
        <taxon>Pterygota</taxon>
        <taxon>Neoptera</taxon>
        <taxon>Endopterygota</taxon>
        <taxon>Diptera</taxon>
        <taxon>Brachycera</taxon>
        <taxon>Muscomorpha</taxon>
        <taxon>Ephydroidea</taxon>
        <taxon>Drosophilidae</taxon>
        <taxon>Drosophila</taxon>
        <taxon>Sophophora</taxon>
    </lineage>
</organism>
<dbReference type="EMBL" id="CH902618">
    <property type="protein sequence ID" value="KPU78012.1"/>
    <property type="molecule type" value="Genomic_DNA"/>
</dbReference>
<dbReference type="InterPro" id="IPR057428">
    <property type="entry name" value="EFHB_EF-hand_C"/>
</dbReference>
<dbReference type="GeneID" id="26515571"/>
<accession>A0A0N8P0T4</accession>
<proteinExistence type="predicted"/>
<name>A0A0N8P0T4_DROAN</name>
<evidence type="ECO:0000259" key="1">
    <source>
        <dbReference type="Pfam" id="PF25325"/>
    </source>
</evidence>
<dbReference type="InParanoid" id="A0A0N8P0T4"/>
<protein>
    <recommendedName>
        <fullName evidence="1">EFHB C-terminal EF-hand domain-containing protein</fullName>
    </recommendedName>
</protein>
<dbReference type="STRING" id="7217.A0A0N8P0T4"/>
<feature type="domain" description="EFHB C-terminal EF-hand" evidence="1">
    <location>
        <begin position="422"/>
        <end position="491"/>
    </location>
</feature>
<dbReference type="AlphaFoldDB" id="A0A0N8P0T4"/>
<dbReference type="Proteomes" id="UP000007801">
    <property type="component" value="Unassembled WGS sequence"/>
</dbReference>